<evidence type="ECO:0000256" key="4">
    <source>
        <dbReference type="ARBA" id="ARBA00035206"/>
    </source>
</evidence>
<dbReference type="InterPro" id="IPR008991">
    <property type="entry name" value="Translation_prot_SH3-like_sf"/>
</dbReference>
<dbReference type="CDD" id="cd06089">
    <property type="entry name" value="KOW_RPL26"/>
    <property type="match status" value="1"/>
</dbReference>
<keyword evidence="2 5" id="KW-0689">Ribosomal protein</keyword>
<evidence type="ECO:0000259" key="7">
    <source>
        <dbReference type="SMART" id="SM00739"/>
    </source>
</evidence>
<organism evidence="8 9">
    <name type="scientific">Flammeovirga agarivorans</name>
    <dbReference type="NCBI Taxonomy" id="2726742"/>
    <lineage>
        <taxon>Bacteria</taxon>
        <taxon>Pseudomonadati</taxon>
        <taxon>Bacteroidota</taxon>
        <taxon>Cytophagia</taxon>
        <taxon>Cytophagales</taxon>
        <taxon>Flammeovirgaceae</taxon>
        <taxon>Flammeovirga</taxon>
    </lineage>
</organism>
<comment type="function">
    <text evidence="5">One of the proteins that surrounds the polypeptide exit tunnel on the outside of the subunit.</text>
</comment>
<evidence type="ECO:0000256" key="2">
    <source>
        <dbReference type="ARBA" id="ARBA00022980"/>
    </source>
</evidence>
<name>A0A7X8SG65_9BACT</name>
<keyword evidence="9" id="KW-1185">Reference proteome</keyword>
<dbReference type="EMBL" id="JABAIL010000001">
    <property type="protein sequence ID" value="NLR89664.1"/>
    <property type="molecule type" value="Genomic_DNA"/>
</dbReference>
<accession>A0A7X8SG65</accession>
<dbReference type="Pfam" id="PF00467">
    <property type="entry name" value="KOW"/>
    <property type="match status" value="1"/>
</dbReference>
<comment type="function">
    <text evidence="5">One of two assembly initiator proteins, it binds directly to the 5'-end of the 23S rRNA, where it nucleates assembly of the 50S subunit.</text>
</comment>
<evidence type="ECO:0000313" key="8">
    <source>
        <dbReference type="EMBL" id="NLR89664.1"/>
    </source>
</evidence>
<keyword evidence="5" id="KW-0694">RNA-binding</keyword>
<sequence length="107" mass="11943">MNRKFHIKKGDKVTIISGNHKGQEGVVLKVDREKERAIVEGVNMVTKHIKPTAEKPEGGVNKMEAPIHVSNIKLIDPETGNATRVGRKLDENGKLKRYSKNTGKFID</sequence>
<keyword evidence="5" id="KW-0699">rRNA-binding</keyword>
<dbReference type="SMART" id="SM00739">
    <property type="entry name" value="KOW"/>
    <property type="match status" value="1"/>
</dbReference>
<dbReference type="GO" id="GO:0003735">
    <property type="term" value="F:structural constituent of ribosome"/>
    <property type="evidence" value="ECO:0007669"/>
    <property type="project" value="InterPro"/>
</dbReference>
<dbReference type="Pfam" id="PF17136">
    <property type="entry name" value="ribosomal_L24"/>
    <property type="match status" value="1"/>
</dbReference>
<dbReference type="AlphaFoldDB" id="A0A7X8SG65"/>
<dbReference type="InterPro" id="IPR057264">
    <property type="entry name" value="Ribosomal_uL24_C"/>
</dbReference>
<dbReference type="GO" id="GO:0006412">
    <property type="term" value="P:translation"/>
    <property type="evidence" value="ECO:0007669"/>
    <property type="project" value="UniProtKB-UniRule"/>
</dbReference>
<dbReference type="HAMAP" id="MF_01326_B">
    <property type="entry name" value="Ribosomal_uL24_B"/>
    <property type="match status" value="1"/>
</dbReference>
<dbReference type="Gene3D" id="2.30.30.30">
    <property type="match status" value="1"/>
</dbReference>
<dbReference type="RefSeq" id="WP_168880354.1">
    <property type="nucleotide sequence ID" value="NZ_JABAIL010000001.1"/>
</dbReference>
<dbReference type="GO" id="GO:0019843">
    <property type="term" value="F:rRNA binding"/>
    <property type="evidence" value="ECO:0007669"/>
    <property type="project" value="UniProtKB-UniRule"/>
</dbReference>
<dbReference type="SUPFAM" id="SSF50104">
    <property type="entry name" value="Translation proteins SH3-like domain"/>
    <property type="match status" value="1"/>
</dbReference>
<evidence type="ECO:0000256" key="6">
    <source>
        <dbReference type="RuleBase" id="RU003477"/>
    </source>
</evidence>
<reference evidence="8 9" key="1">
    <citation type="submission" date="2020-04" db="EMBL/GenBank/DDBJ databases">
        <title>Flammeovirga sp. SR4, a novel species isolated from seawater.</title>
        <authorList>
            <person name="Wang X."/>
        </authorList>
    </citation>
    <scope>NUCLEOTIDE SEQUENCE [LARGE SCALE GENOMIC DNA]</scope>
    <source>
        <strain evidence="8 9">SR4</strain>
    </source>
</reference>
<evidence type="ECO:0000313" key="9">
    <source>
        <dbReference type="Proteomes" id="UP000585050"/>
    </source>
</evidence>
<keyword evidence="3 5" id="KW-0687">Ribonucleoprotein</keyword>
<comment type="caution">
    <text evidence="8">The sequence shown here is derived from an EMBL/GenBank/DDBJ whole genome shotgun (WGS) entry which is preliminary data.</text>
</comment>
<dbReference type="NCBIfam" id="TIGR01079">
    <property type="entry name" value="rplX_bact"/>
    <property type="match status" value="1"/>
</dbReference>
<evidence type="ECO:0000256" key="5">
    <source>
        <dbReference type="HAMAP-Rule" id="MF_01326"/>
    </source>
</evidence>
<dbReference type="GO" id="GO:0005840">
    <property type="term" value="C:ribosome"/>
    <property type="evidence" value="ECO:0007669"/>
    <property type="project" value="UniProtKB-KW"/>
</dbReference>
<dbReference type="InterPro" id="IPR005824">
    <property type="entry name" value="KOW"/>
</dbReference>
<evidence type="ECO:0000256" key="3">
    <source>
        <dbReference type="ARBA" id="ARBA00023274"/>
    </source>
</evidence>
<dbReference type="PROSITE" id="PS01108">
    <property type="entry name" value="RIBOSOMAL_L24"/>
    <property type="match status" value="1"/>
</dbReference>
<evidence type="ECO:0000256" key="1">
    <source>
        <dbReference type="ARBA" id="ARBA00010618"/>
    </source>
</evidence>
<dbReference type="InterPro" id="IPR005825">
    <property type="entry name" value="Ribosomal_uL24_CS"/>
</dbReference>
<gene>
    <name evidence="5 8" type="primary">rplX</name>
    <name evidence="8" type="ORF">HGP29_00535</name>
</gene>
<dbReference type="InterPro" id="IPR003256">
    <property type="entry name" value="Ribosomal_uL24"/>
</dbReference>
<dbReference type="GO" id="GO:1990904">
    <property type="term" value="C:ribonucleoprotein complex"/>
    <property type="evidence" value="ECO:0007669"/>
    <property type="project" value="UniProtKB-KW"/>
</dbReference>
<dbReference type="InterPro" id="IPR014722">
    <property type="entry name" value="Rib_uL2_dom2"/>
</dbReference>
<dbReference type="PANTHER" id="PTHR12903">
    <property type="entry name" value="MITOCHONDRIAL RIBOSOMAL PROTEIN L24"/>
    <property type="match status" value="1"/>
</dbReference>
<feature type="domain" description="KOW" evidence="7">
    <location>
        <begin position="6"/>
        <end position="33"/>
    </location>
</feature>
<protein>
    <recommendedName>
        <fullName evidence="4 5">Large ribosomal subunit protein uL24</fullName>
    </recommendedName>
</protein>
<dbReference type="Proteomes" id="UP000585050">
    <property type="component" value="Unassembled WGS sequence"/>
</dbReference>
<proteinExistence type="inferred from homology"/>
<comment type="subunit">
    <text evidence="5">Part of the 50S ribosomal subunit.</text>
</comment>
<dbReference type="InterPro" id="IPR041988">
    <property type="entry name" value="Ribosomal_uL24_KOW"/>
</dbReference>
<comment type="similarity">
    <text evidence="1 5 6">Belongs to the universal ribosomal protein uL24 family.</text>
</comment>